<reference evidence="2" key="1">
    <citation type="submission" date="2014-09" db="EMBL/GenBank/DDBJ databases">
        <authorList>
            <person name="Magalhaes I.L.F."/>
            <person name="Oliveira U."/>
            <person name="Santos F.R."/>
            <person name="Vidigal T.H.D.A."/>
            <person name="Brescovit A.D."/>
            <person name="Santos A.J."/>
        </authorList>
    </citation>
    <scope>NUCLEOTIDE SEQUENCE</scope>
    <source>
        <tissue evidence="2">Shoot tissue taken approximately 20 cm above the soil surface</tissue>
    </source>
</reference>
<dbReference type="EMBL" id="GBRH01163029">
    <property type="protein sequence ID" value="JAE34867.1"/>
    <property type="molecule type" value="Transcribed_RNA"/>
</dbReference>
<accession>A0A0A9HDN8</accession>
<protein>
    <submittedName>
        <fullName evidence="2">Uncharacterized protein</fullName>
    </submittedName>
</protein>
<evidence type="ECO:0000313" key="2">
    <source>
        <dbReference type="EMBL" id="JAE34867.1"/>
    </source>
</evidence>
<reference evidence="2" key="2">
    <citation type="journal article" date="2015" name="Data Brief">
        <title>Shoot transcriptome of the giant reed, Arundo donax.</title>
        <authorList>
            <person name="Barrero R.A."/>
            <person name="Guerrero F.D."/>
            <person name="Moolhuijzen P."/>
            <person name="Goolsby J.A."/>
            <person name="Tidwell J."/>
            <person name="Bellgard S.E."/>
            <person name="Bellgard M.I."/>
        </authorList>
    </citation>
    <scope>NUCLEOTIDE SEQUENCE</scope>
    <source>
        <tissue evidence="2">Shoot tissue taken approximately 20 cm above the soil surface</tissue>
    </source>
</reference>
<proteinExistence type="predicted"/>
<feature type="chain" id="PRO_5002062972" evidence="1">
    <location>
        <begin position="17"/>
        <end position="50"/>
    </location>
</feature>
<evidence type="ECO:0000256" key="1">
    <source>
        <dbReference type="SAM" id="SignalP"/>
    </source>
</evidence>
<dbReference type="AlphaFoldDB" id="A0A0A9HDN8"/>
<sequence>MILVILLLSWLPIQQPREKLVKPKKRSNATLKPQFMKNLYTKQAVVMHLT</sequence>
<keyword evidence="1" id="KW-0732">Signal</keyword>
<feature type="signal peptide" evidence="1">
    <location>
        <begin position="1"/>
        <end position="16"/>
    </location>
</feature>
<name>A0A0A9HDN8_ARUDO</name>
<organism evidence="2">
    <name type="scientific">Arundo donax</name>
    <name type="common">Giant reed</name>
    <name type="synonym">Donax arundinaceus</name>
    <dbReference type="NCBI Taxonomy" id="35708"/>
    <lineage>
        <taxon>Eukaryota</taxon>
        <taxon>Viridiplantae</taxon>
        <taxon>Streptophyta</taxon>
        <taxon>Embryophyta</taxon>
        <taxon>Tracheophyta</taxon>
        <taxon>Spermatophyta</taxon>
        <taxon>Magnoliopsida</taxon>
        <taxon>Liliopsida</taxon>
        <taxon>Poales</taxon>
        <taxon>Poaceae</taxon>
        <taxon>PACMAD clade</taxon>
        <taxon>Arundinoideae</taxon>
        <taxon>Arundineae</taxon>
        <taxon>Arundo</taxon>
    </lineage>
</organism>